<feature type="non-terminal residue" evidence="2">
    <location>
        <position position="87"/>
    </location>
</feature>
<feature type="non-terminal residue" evidence="2">
    <location>
        <position position="1"/>
    </location>
</feature>
<reference evidence="2" key="1">
    <citation type="submission" date="2022-03" db="EMBL/GenBank/DDBJ databases">
        <title>A functionally conserved STORR gene fusion in Papaver species that diverged 16.8 million years ago.</title>
        <authorList>
            <person name="Catania T."/>
        </authorList>
    </citation>
    <scope>NUCLEOTIDE SEQUENCE</scope>
    <source>
        <strain evidence="2">S-191538</strain>
    </source>
</reference>
<keyword evidence="3" id="KW-1185">Reference proteome</keyword>
<gene>
    <name evidence="2" type="ORF">MKW94_024484</name>
</gene>
<protein>
    <submittedName>
        <fullName evidence="2">Uncharacterized protein</fullName>
    </submittedName>
</protein>
<organism evidence="2 3">
    <name type="scientific">Papaver nudicaule</name>
    <name type="common">Iceland poppy</name>
    <dbReference type="NCBI Taxonomy" id="74823"/>
    <lineage>
        <taxon>Eukaryota</taxon>
        <taxon>Viridiplantae</taxon>
        <taxon>Streptophyta</taxon>
        <taxon>Embryophyta</taxon>
        <taxon>Tracheophyta</taxon>
        <taxon>Spermatophyta</taxon>
        <taxon>Magnoliopsida</taxon>
        <taxon>Ranunculales</taxon>
        <taxon>Papaveraceae</taxon>
        <taxon>Papaveroideae</taxon>
        <taxon>Papaver</taxon>
    </lineage>
</organism>
<dbReference type="Proteomes" id="UP001177140">
    <property type="component" value="Unassembled WGS sequence"/>
</dbReference>
<evidence type="ECO:0000313" key="2">
    <source>
        <dbReference type="EMBL" id="MCL7036781.1"/>
    </source>
</evidence>
<accession>A0AA41SIF3</accession>
<proteinExistence type="predicted"/>
<comment type="caution">
    <text evidence="2">The sequence shown here is derived from an EMBL/GenBank/DDBJ whole genome shotgun (WGS) entry which is preliminary data.</text>
</comment>
<evidence type="ECO:0000313" key="3">
    <source>
        <dbReference type="Proteomes" id="UP001177140"/>
    </source>
</evidence>
<evidence type="ECO:0000256" key="1">
    <source>
        <dbReference type="SAM" id="MobiDB-lite"/>
    </source>
</evidence>
<name>A0AA41SIF3_PAPNU</name>
<feature type="compositionally biased region" description="Polar residues" evidence="1">
    <location>
        <begin position="1"/>
        <end position="10"/>
    </location>
</feature>
<sequence>VVAISEQASGSDEEPLDNPASGMKFFDMRSVVSATEDLFHFILSEKGWRVRVFLVQDIIRAADVFLQDEILPRVLNEKFQNKDALDE</sequence>
<dbReference type="EMBL" id="JAJJMA010171835">
    <property type="protein sequence ID" value="MCL7036781.1"/>
    <property type="molecule type" value="Genomic_DNA"/>
</dbReference>
<dbReference type="AlphaFoldDB" id="A0AA41SIF3"/>
<feature type="region of interest" description="Disordered" evidence="1">
    <location>
        <begin position="1"/>
        <end position="21"/>
    </location>
</feature>